<proteinExistence type="inferred from homology"/>
<protein>
    <submittedName>
        <fullName evidence="11">Phosphomannomutase/phosphoglucomutase</fullName>
    </submittedName>
</protein>
<feature type="domain" description="Alpha-D-phosphohexomutase C-terminal" evidence="7">
    <location>
        <begin position="423"/>
        <end position="483"/>
    </location>
</feature>
<evidence type="ECO:0000313" key="12">
    <source>
        <dbReference type="Proteomes" id="UP000707352"/>
    </source>
</evidence>
<dbReference type="Pfam" id="PF00408">
    <property type="entry name" value="PGM_PMM_IV"/>
    <property type="match status" value="1"/>
</dbReference>
<reference evidence="11 12" key="1">
    <citation type="submission" date="2020-03" db="EMBL/GenBank/DDBJ databases">
        <title>The genome sequence of Microvirga sp. c23x22.</title>
        <authorList>
            <person name="Zhang X."/>
        </authorList>
    </citation>
    <scope>NUCLEOTIDE SEQUENCE [LARGE SCALE GENOMIC DNA]</scope>
    <source>
        <strain evidence="12">c23x22</strain>
    </source>
</reference>
<evidence type="ECO:0000256" key="2">
    <source>
        <dbReference type="ARBA" id="ARBA00010231"/>
    </source>
</evidence>
<evidence type="ECO:0000256" key="1">
    <source>
        <dbReference type="ARBA" id="ARBA00001946"/>
    </source>
</evidence>
<dbReference type="PRINTS" id="PR00509">
    <property type="entry name" value="PGMPMM"/>
</dbReference>
<dbReference type="InterPro" id="IPR005843">
    <property type="entry name" value="A-D-PHexomutase_C"/>
</dbReference>
<dbReference type="InterPro" id="IPR005841">
    <property type="entry name" value="Alpha-D-phosphohexomutase_SF"/>
</dbReference>
<dbReference type="InterPro" id="IPR016055">
    <property type="entry name" value="A-D-PHexomutase_a/b/a-I/II/III"/>
</dbReference>
<evidence type="ECO:0000256" key="5">
    <source>
        <dbReference type="ARBA" id="ARBA00022842"/>
    </source>
</evidence>
<organism evidence="11 12">
    <name type="scientific">Microvirga terricola</name>
    <dbReference type="NCBI Taxonomy" id="2719797"/>
    <lineage>
        <taxon>Bacteria</taxon>
        <taxon>Pseudomonadati</taxon>
        <taxon>Pseudomonadota</taxon>
        <taxon>Alphaproteobacteria</taxon>
        <taxon>Hyphomicrobiales</taxon>
        <taxon>Methylobacteriaceae</taxon>
        <taxon>Microvirga</taxon>
    </lineage>
</organism>
<gene>
    <name evidence="11" type="ORF">HB375_05565</name>
</gene>
<comment type="cofactor">
    <cofactor evidence="1">
        <name>Mg(2+)</name>
        <dbReference type="ChEBI" id="CHEBI:18420"/>
    </cofactor>
</comment>
<comment type="similarity">
    <text evidence="2">Belongs to the phosphohexose mutase family.</text>
</comment>
<keyword evidence="4" id="KW-0479">Metal-binding</keyword>
<dbReference type="Pfam" id="PF02878">
    <property type="entry name" value="PGM_PMM_I"/>
    <property type="match status" value="1"/>
</dbReference>
<dbReference type="InterPro" id="IPR036900">
    <property type="entry name" value="A-D-PHexomutase_C_sf"/>
</dbReference>
<dbReference type="InterPro" id="IPR005845">
    <property type="entry name" value="A-D-PHexomutase_a/b/a-II"/>
</dbReference>
<evidence type="ECO:0000313" key="11">
    <source>
        <dbReference type="EMBL" id="NIX76082.1"/>
    </source>
</evidence>
<dbReference type="Proteomes" id="UP000707352">
    <property type="component" value="Unassembled WGS sequence"/>
</dbReference>
<dbReference type="RefSeq" id="WP_167671989.1">
    <property type="nucleotide sequence ID" value="NZ_JAATJS010000002.1"/>
</dbReference>
<evidence type="ECO:0000259" key="10">
    <source>
        <dbReference type="Pfam" id="PF02880"/>
    </source>
</evidence>
<dbReference type="PANTHER" id="PTHR43771">
    <property type="entry name" value="PHOSPHOMANNOMUTASE"/>
    <property type="match status" value="1"/>
</dbReference>
<dbReference type="Gene3D" id="3.30.310.50">
    <property type="entry name" value="Alpha-D-phosphohexomutase, C-terminal domain"/>
    <property type="match status" value="1"/>
</dbReference>
<evidence type="ECO:0000259" key="9">
    <source>
        <dbReference type="Pfam" id="PF02879"/>
    </source>
</evidence>
<dbReference type="Pfam" id="PF02879">
    <property type="entry name" value="PGM_PMM_II"/>
    <property type="match status" value="1"/>
</dbReference>
<evidence type="ECO:0000256" key="6">
    <source>
        <dbReference type="ARBA" id="ARBA00023235"/>
    </source>
</evidence>
<comment type="caution">
    <text evidence="11">The sequence shown here is derived from an EMBL/GenBank/DDBJ whole genome shotgun (WGS) entry which is preliminary data.</text>
</comment>
<feature type="domain" description="Alpha-D-phosphohexomutase alpha/beta/alpha" evidence="9">
    <location>
        <begin position="175"/>
        <end position="272"/>
    </location>
</feature>
<accession>A0ABX0V8A0</accession>
<keyword evidence="3" id="KW-0597">Phosphoprotein</keyword>
<dbReference type="InterPro" id="IPR005846">
    <property type="entry name" value="A-D-PHexomutase_a/b/a-III"/>
</dbReference>
<keyword evidence="12" id="KW-1185">Reference proteome</keyword>
<sequence length="499" mass="54455">MFPKPQVALSPNTYEYESFPLVKPTGFREYDARWLFEKEINLMGIQALGMGLGTLIHEMGVRPDLVTGHDFRGYSSSIKYALVSGLMAAGVRVKDIGLALSPMAYFGQFELDCPAVAMVTASHNDNGWTGVKMGANRPLTFGPDEMGRLKDIVMNAAFKLRDGGSYQFVENFPARYIADLTNRPKLKRKLKVVAACGNGTAGAFAPKVLEMIGCEVIPLDANLDHTFPRYNPNPEDMKMLHAIADKVRETGADVGLGFDGDGDRCGVVDNNGDEIFADKIGVMLARDLSKLHPNATFVVDVKSTGVFATDPELTAQGAKTDYWKTGHSYIKRRVTELSALAGFEKSGHFFFNKPVGRGYDDGVLTAIAVCEMLDRNPGKSMADLYAAVPKTWGSPTMAAKCADEIKYDVVERVVKRFIDLKAKGEKVGGYAIKDLVTVNGVRVVTEDGTWGLVRASSNKPEIVVVVESPVAEARMHEMFKAVDAVLHENSEVGAYNQTI</sequence>
<dbReference type="Gene3D" id="3.40.120.10">
    <property type="entry name" value="Alpha-D-Glucose-1,6-Bisphosphate, subunit A, domain 3"/>
    <property type="match status" value="3"/>
</dbReference>
<evidence type="ECO:0000259" key="7">
    <source>
        <dbReference type="Pfam" id="PF00408"/>
    </source>
</evidence>
<dbReference type="SUPFAM" id="SSF53738">
    <property type="entry name" value="Phosphoglucomutase, first 3 domains"/>
    <property type="match status" value="3"/>
</dbReference>
<keyword evidence="5" id="KW-0460">Magnesium</keyword>
<evidence type="ECO:0000259" key="8">
    <source>
        <dbReference type="Pfam" id="PF02878"/>
    </source>
</evidence>
<name>A0ABX0V8A0_9HYPH</name>
<dbReference type="SUPFAM" id="SSF55957">
    <property type="entry name" value="Phosphoglucomutase, C-terminal domain"/>
    <property type="match status" value="1"/>
</dbReference>
<feature type="domain" description="Alpha-D-phosphohexomutase alpha/beta/alpha" evidence="8">
    <location>
        <begin position="26"/>
        <end position="156"/>
    </location>
</feature>
<dbReference type="EMBL" id="JAATJS010000002">
    <property type="protein sequence ID" value="NIX76082.1"/>
    <property type="molecule type" value="Genomic_DNA"/>
</dbReference>
<evidence type="ECO:0000256" key="3">
    <source>
        <dbReference type="ARBA" id="ARBA00022553"/>
    </source>
</evidence>
<dbReference type="Pfam" id="PF02880">
    <property type="entry name" value="PGM_PMM_III"/>
    <property type="match status" value="1"/>
</dbReference>
<evidence type="ECO:0000256" key="4">
    <source>
        <dbReference type="ARBA" id="ARBA00022723"/>
    </source>
</evidence>
<dbReference type="InterPro" id="IPR005844">
    <property type="entry name" value="A-D-PHexomutase_a/b/a-I"/>
</dbReference>
<dbReference type="PANTHER" id="PTHR43771:SF2">
    <property type="entry name" value="PHOSPHOMANNOMUTASE_PHOSPHOGLUCOMUTASE"/>
    <property type="match status" value="1"/>
</dbReference>
<dbReference type="CDD" id="cd03089">
    <property type="entry name" value="PMM_PGM"/>
    <property type="match status" value="1"/>
</dbReference>
<feature type="domain" description="Alpha-D-phosphohexomutase alpha/beta/alpha" evidence="10">
    <location>
        <begin position="278"/>
        <end position="390"/>
    </location>
</feature>
<keyword evidence="6" id="KW-0413">Isomerase</keyword>